<keyword evidence="4" id="KW-1185">Reference proteome</keyword>
<evidence type="ECO:0000313" key="4">
    <source>
        <dbReference type="Proteomes" id="UP000095255"/>
    </source>
</evidence>
<dbReference type="STRING" id="1390249.BHU72_13750"/>
<dbReference type="PANTHER" id="PTHR30024">
    <property type="entry name" value="ALIPHATIC SULFONATES-BINDING PROTEIN-RELATED"/>
    <property type="match status" value="1"/>
</dbReference>
<evidence type="ECO:0000313" key="3">
    <source>
        <dbReference type="EMBL" id="OEH86285.1"/>
    </source>
</evidence>
<protein>
    <recommendedName>
        <fullName evidence="2">SsuA/THI5-like domain-containing protein</fullName>
    </recommendedName>
</protein>
<dbReference type="EMBL" id="MJAT01000005">
    <property type="protein sequence ID" value="OEH86285.1"/>
    <property type="molecule type" value="Genomic_DNA"/>
</dbReference>
<accession>A0A1E5L814</accession>
<dbReference type="PROSITE" id="PS51257">
    <property type="entry name" value="PROKAR_LIPOPROTEIN"/>
    <property type="match status" value="1"/>
</dbReference>
<sequence length="328" mass="36437">MKKVLLFSLILVATFVFMVGCDMEEVAQPALKETPKENVVAEKANYVFLTPKSAPAYPALLMKEQGIDNLEINTWDTVEQLVASLQKNEAQFTAVPLNVAATLAKKMPLQLINVNTWGTIFMVSTDESVKSLADLQNETIFVSHKSGPPDVLIRYLLEKEGLLDKVTLQYATPPEISQLIISGKIKHAVLPEPSLSGVRMQLKDKLFEVIDFQKTWMAEYNQSLPQAGIVVNANWAKANPKAVQEFLEAYQHAAENIMVDQAKTASVVARAFEMKEPVVQSSLNKMIIQAVPALEAKPAIEKYFNTLLLLQPEAIGESLPDEGFYYKP</sequence>
<gene>
    <name evidence="3" type="ORF">BHU72_13750</name>
</gene>
<dbReference type="Proteomes" id="UP000095255">
    <property type="component" value="Unassembled WGS sequence"/>
</dbReference>
<dbReference type="InterPro" id="IPR027024">
    <property type="entry name" value="UCP027386_ABC_sbc_TM0202"/>
</dbReference>
<dbReference type="Gene3D" id="3.40.190.10">
    <property type="entry name" value="Periplasmic binding protein-like II"/>
    <property type="match status" value="2"/>
</dbReference>
<name>A0A1E5L814_9FIRM</name>
<dbReference type="OrthoDB" id="9814375at2"/>
<feature type="signal peptide" evidence="1">
    <location>
        <begin position="1"/>
        <end position="18"/>
    </location>
</feature>
<proteinExistence type="predicted"/>
<evidence type="ECO:0000256" key="1">
    <source>
        <dbReference type="SAM" id="SignalP"/>
    </source>
</evidence>
<dbReference type="InterPro" id="IPR015168">
    <property type="entry name" value="SsuA/THI5"/>
</dbReference>
<dbReference type="PIRSF" id="PIRSF027386">
    <property type="entry name" value="UCP027386_ABC_sbc_TM0202"/>
    <property type="match status" value="1"/>
</dbReference>
<feature type="chain" id="PRO_5038749148" description="SsuA/THI5-like domain-containing protein" evidence="1">
    <location>
        <begin position="19"/>
        <end position="328"/>
    </location>
</feature>
<feature type="domain" description="SsuA/THI5-like" evidence="2">
    <location>
        <begin position="63"/>
        <end position="260"/>
    </location>
</feature>
<dbReference type="AlphaFoldDB" id="A0A1E5L814"/>
<comment type="caution">
    <text evidence="3">The sequence shown here is derived from an EMBL/GenBank/DDBJ whole genome shotgun (WGS) entry which is preliminary data.</text>
</comment>
<dbReference type="PANTHER" id="PTHR30024:SF46">
    <property type="entry name" value="ABC TRANSPORTER, SUBSTRATE-BINDING LIPOPROTEIN"/>
    <property type="match status" value="1"/>
</dbReference>
<dbReference type="RefSeq" id="WP_069701264.1">
    <property type="nucleotide sequence ID" value="NZ_MJAT01000005.1"/>
</dbReference>
<dbReference type="Pfam" id="PF09084">
    <property type="entry name" value="NMT1"/>
    <property type="match status" value="1"/>
</dbReference>
<dbReference type="SUPFAM" id="SSF53850">
    <property type="entry name" value="Periplasmic binding protein-like II"/>
    <property type="match status" value="1"/>
</dbReference>
<organism evidence="3 4">
    <name type="scientific">Desulfuribacillus stibiiarsenatis</name>
    <dbReference type="NCBI Taxonomy" id="1390249"/>
    <lineage>
        <taxon>Bacteria</taxon>
        <taxon>Bacillati</taxon>
        <taxon>Bacillota</taxon>
        <taxon>Desulfuribacillia</taxon>
        <taxon>Desulfuribacillales</taxon>
        <taxon>Desulfuribacillaceae</taxon>
        <taxon>Desulfuribacillus</taxon>
    </lineage>
</organism>
<keyword evidence="1" id="KW-0732">Signal</keyword>
<evidence type="ECO:0000259" key="2">
    <source>
        <dbReference type="Pfam" id="PF09084"/>
    </source>
</evidence>
<reference evidence="3 4" key="1">
    <citation type="submission" date="2016-09" db="EMBL/GenBank/DDBJ databases">
        <title>Desulfuribacillus arsenicus sp. nov., an obligately anaerobic, dissimilatory arsenic- and antimonate-reducing bacterium isolated from anoxic sediments.</title>
        <authorList>
            <person name="Abin C.A."/>
            <person name="Hollibaugh J.T."/>
        </authorList>
    </citation>
    <scope>NUCLEOTIDE SEQUENCE [LARGE SCALE GENOMIC DNA]</scope>
    <source>
        <strain evidence="3 4">MLFW-2</strain>
    </source>
</reference>